<comment type="caution">
    <text evidence="3">The sequence shown here is derived from an EMBL/GenBank/DDBJ whole genome shotgun (WGS) entry which is preliminary data.</text>
</comment>
<protein>
    <submittedName>
        <fullName evidence="3">Aminodeoxychorismate/anthranilate synthase component II</fullName>
        <ecNumber evidence="3">4.1.3.27</ecNumber>
    </submittedName>
</protein>
<organism evidence="3 4">
    <name type="scientific">Planococcus shixiaomingii</name>
    <dbReference type="NCBI Taxonomy" id="3058393"/>
    <lineage>
        <taxon>Bacteria</taxon>
        <taxon>Bacillati</taxon>
        <taxon>Bacillota</taxon>
        <taxon>Bacilli</taxon>
        <taxon>Bacillales</taxon>
        <taxon>Caryophanaceae</taxon>
        <taxon>Planococcus</taxon>
    </lineage>
</organism>
<dbReference type="RefSeq" id="WP_300985245.1">
    <property type="nucleotide sequence ID" value="NZ_CP129236.1"/>
</dbReference>
<dbReference type="PANTHER" id="PTHR43418:SF4">
    <property type="entry name" value="MULTIFUNCTIONAL TRYPTOPHAN BIOSYNTHESIS PROTEIN"/>
    <property type="match status" value="1"/>
</dbReference>
<reference evidence="3 4" key="1">
    <citation type="submission" date="2023-06" db="EMBL/GenBank/DDBJ databases">
        <title>Novel species in genus Planococcus.</title>
        <authorList>
            <person name="Ning S."/>
        </authorList>
    </citation>
    <scope>NUCLEOTIDE SEQUENCE [LARGE SCALE GENOMIC DNA]</scope>
    <source>
        <strain evidence="3 4">N028</strain>
    </source>
</reference>
<dbReference type="InterPro" id="IPR017926">
    <property type="entry name" value="GATASE"/>
</dbReference>
<gene>
    <name evidence="3" type="ORF">QWY14_05885</name>
</gene>
<evidence type="ECO:0000313" key="3">
    <source>
        <dbReference type="EMBL" id="MDN7241312.1"/>
    </source>
</evidence>
<dbReference type="NCBIfam" id="TIGR00566">
    <property type="entry name" value="trpG_papA"/>
    <property type="match status" value="1"/>
</dbReference>
<dbReference type="Pfam" id="PF00117">
    <property type="entry name" value="GATase"/>
    <property type="match status" value="1"/>
</dbReference>
<dbReference type="InterPro" id="IPR006221">
    <property type="entry name" value="TrpG/PapA_dom"/>
</dbReference>
<dbReference type="EC" id="4.1.3.27" evidence="3"/>
<keyword evidence="4" id="KW-1185">Reference proteome</keyword>
<sequence>MIVIIDNQDSFTYNLVQYFLQIDPAVLVFQDGEITISDIEKLSPDLLVLSPGPGKPRQSEILRTLGGKIPVLGVCLGHQTIIEHFGGKVIKGQQPVHGKLSLVSHDGSGVFAGVPNPTPVVRYHSLVADEEAMPAALLVTARSEDGSIMAVQHPTLPIAGIQFHPESILTQDGFLMLKNAYEQALEWQQKVNGGTIHDETISSI</sequence>
<dbReference type="PRINTS" id="PR00096">
    <property type="entry name" value="GATASE"/>
</dbReference>
<dbReference type="PROSITE" id="PS51273">
    <property type="entry name" value="GATASE_TYPE_1"/>
    <property type="match status" value="1"/>
</dbReference>
<proteinExistence type="predicted"/>
<dbReference type="PRINTS" id="PR00097">
    <property type="entry name" value="ANTSNTHASEII"/>
</dbReference>
<accession>A0ABT8N0W1</accession>
<dbReference type="InterPro" id="IPR029062">
    <property type="entry name" value="Class_I_gatase-like"/>
</dbReference>
<evidence type="ECO:0000259" key="2">
    <source>
        <dbReference type="Pfam" id="PF00117"/>
    </source>
</evidence>
<name>A0ABT8N0W1_9BACL</name>
<dbReference type="EMBL" id="JAUJWV010000001">
    <property type="protein sequence ID" value="MDN7241312.1"/>
    <property type="molecule type" value="Genomic_DNA"/>
</dbReference>
<dbReference type="GO" id="GO:0004049">
    <property type="term" value="F:anthranilate synthase activity"/>
    <property type="evidence" value="ECO:0007669"/>
    <property type="project" value="UniProtKB-EC"/>
</dbReference>
<dbReference type="SUPFAM" id="SSF52317">
    <property type="entry name" value="Class I glutamine amidotransferase-like"/>
    <property type="match status" value="1"/>
</dbReference>
<keyword evidence="1" id="KW-0315">Glutamine amidotransferase</keyword>
<evidence type="ECO:0000256" key="1">
    <source>
        <dbReference type="ARBA" id="ARBA00022962"/>
    </source>
</evidence>
<evidence type="ECO:0000313" key="4">
    <source>
        <dbReference type="Proteomes" id="UP001172055"/>
    </source>
</evidence>
<dbReference type="InterPro" id="IPR050472">
    <property type="entry name" value="Anth_synth/Amidotransfase"/>
</dbReference>
<feature type="domain" description="Glutamine amidotransferase" evidence="2">
    <location>
        <begin position="3"/>
        <end position="182"/>
    </location>
</feature>
<dbReference type="Gene3D" id="3.40.50.880">
    <property type="match status" value="1"/>
</dbReference>
<dbReference type="PANTHER" id="PTHR43418">
    <property type="entry name" value="MULTIFUNCTIONAL TRYPTOPHAN BIOSYNTHESIS PROTEIN-RELATED"/>
    <property type="match status" value="1"/>
</dbReference>
<dbReference type="Proteomes" id="UP001172055">
    <property type="component" value="Unassembled WGS sequence"/>
</dbReference>
<keyword evidence="3" id="KW-0456">Lyase</keyword>
<dbReference type="CDD" id="cd01743">
    <property type="entry name" value="GATase1_Anthranilate_Synthase"/>
    <property type="match status" value="1"/>
</dbReference>